<evidence type="ECO:0000313" key="11">
    <source>
        <dbReference type="EMBL" id="RKD90563.1"/>
    </source>
</evidence>
<comment type="catalytic activity">
    <reaction evidence="1 10">
        <text>Transfers a segment of a (1-&gt;4)-alpha-D-glucan to a new position in an acceptor, which may be glucose or a (1-&gt;4)-alpha-D-glucan.</text>
        <dbReference type="EC" id="2.4.1.25"/>
    </reaction>
</comment>
<dbReference type="SUPFAM" id="SSF51445">
    <property type="entry name" value="(Trans)glycosidases"/>
    <property type="match status" value="1"/>
</dbReference>
<dbReference type="Proteomes" id="UP000283387">
    <property type="component" value="Unassembled WGS sequence"/>
</dbReference>
<dbReference type="NCBIfam" id="NF011079">
    <property type="entry name" value="PRK14508.1-2"/>
    <property type="match status" value="1"/>
</dbReference>
<evidence type="ECO:0000256" key="3">
    <source>
        <dbReference type="ARBA" id="ARBA00012560"/>
    </source>
</evidence>
<comment type="similarity">
    <text evidence="2 10">Belongs to the disproportionating enzyme family.</text>
</comment>
<evidence type="ECO:0000256" key="2">
    <source>
        <dbReference type="ARBA" id="ARBA00005684"/>
    </source>
</evidence>
<evidence type="ECO:0000256" key="5">
    <source>
        <dbReference type="ARBA" id="ARBA00022676"/>
    </source>
</evidence>
<name>A0A419W538_9BACT</name>
<keyword evidence="12" id="KW-1185">Reference proteome</keyword>
<dbReference type="EC" id="2.4.1.25" evidence="3 10"/>
<comment type="caution">
    <text evidence="11">The sequence shown here is derived from an EMBL/GenBank/DDBJ whole genome shotgun (WGS) entry which is preliminary data.</text>
</comment>
<evidence type="ECO:0000256" key="6">
    <source>
        <dbReference type="ARBA" id="ARBA00022679"/>
    </source>
</evidence>
<keyword evidence="7 10" id="KW-0119">Carbohydrate metabolism</keyword>
<dbReference type="Pfam" id="PF02446">
    <property type="entry name" value="Glyco_hydro_77"/>
    <property type="match status" value="1"/>
</dbReference>
<dbReference type="PANTHER" id="PTHR32438">
    <property type="entry name" value="4-ALPHA-GLUCANOTRANSFERASE DPE1, CHLOROPLASTIC/AMYLOPLASTIC"/>
    <property type="match status" value="1"/>
</dbReference>
<keyword evidence="5 10" id="KW-0328">Glycosyltransferase</keyword>
<evidence type="ECO:0000256" key="7">
    <source>
        <dbReference type="ARBA" id="ARBA00023277"/>
    </source>
</evidence>
<dbReference type="Gene3D" id="3.20.20.80">
    <property type="entry name" value="Glycosidases"/>
    <property type="match status" value="1"/>
</dbReference>
<evidence type="ECO:0000256" key="10">
    <source>
        <dbReference type="RuleBase" id="RU361207"/>
    </source>
</evidence>
<dbReference type="AlphaFoldDB" id="A0A419W538"/>
<keyword evidence="6 10" id="KW-0808">Transferase</keyword>
<dbReference type="NCBIfam" id="NF011080">
    <property type="entry name" value="PRK14508.1-3"/>
    <property type="match status" value="1"/>
</dbReference>
<evidence type="ECO:0000256" key="4">
    <source>
        <dbReference type="ARBA" id="ARBA00020295"/>
    </source>
</evidence>
<dbReference type="InterPro" id="IPR017853">
    <property type="entry name" value="GH"/>
</dbReference>
<dbReference type="NCBIfam" id="TIGR00217">
    <property type="entry name" value="malQ"/>
    <property type="match status" value="1"/>
</dbReference>
<evidence type="ECO:0000313" key="12">
    <source>
        <dbReference type="Proteomes" id="UP000283387"/>
    </source>
</evidence>
<dbReference type="RefSeq" id="WP_120271960.1">
    <property type="nucleotide sequence ID" value="NZ_RAPN01000001.1"/>
</dbReference>
<proteinExistence type="inferred from homology"/>
<dbReference type="GO" id="GO:0004134">
    <property type="term" value="F:4-alpha-glucanotransferase activity"/>
    <property type="evidence" value="ECO:0007669"/>
    <property type="project" value="UniProtKB-EC"/>
</dbReference>
<reference evidence="11 12" key="1">
    <citation type="submission" date="2018-09" db="EMBL/GenBank/DDBJ databases">
        <title>Genomic Encyclopedia of Archaeal and Bacterial Type Strains, Phase II (KMG-II): from individual species to whole genera.</title>
        <authorList>
            <person name="Goeker M."/>
        </authorList>
    </citation>
    <scope>NUCLEOTIDE SEQUENCE [LARGE SCALE GENOMIC DNA]</scope>
    <source>
        <strain evidence="11 12">DSM 27148</strain>
    </source>
</reference>
<evidence type="ECO:0000256" key="8">
    <source>
        <dbReference type="ARBA" id="ARBA00031423"/>
    </source>
</evidence>
<evidence type="ECO:0000256" key="1">
    <source>
        <dbReference type="ARBA" id="ARBA00000439"/>
    </source>
</evidence>
<organism evidence="11 12">
    <name type="scientific">Mangrovibacterium diazotrophicum</name>
    <dbReference type="NCBI Taxonomy" id="1261403"/>
    <lineage>
        <taxon>Bacteria</taxon>
        <taxon>Pseudomonadati</taxon>
        <taxon>Bacteroidota</taxon>
        <taxon>Bacteroidia</taxon>
        <taxon>Marinilabiliales</taxon>
        <taxon>Prolixibacteraceae</taxon>
        <taxon>Mangrovibacterium</taxon>
    </lineage>
</organism>
<dbReference type="OrthoDB" id="9811841at2"/>
<dbReference type="EMBL" id="RAPN01000001">
    <property type="protein sequence ID" value="RKD90563.1"/>
    <property type="molecule type" value="Genomic_DNA"/>
</dbReference>
<gene>
    <name evidence="11" type="ORF">BC643_0903</name>
</gene>
<protein>
    <recommendedName>
        <fullName evidence="4 10">4-alpha-glucanotransferase</fullName>
        <ecNumber evidence="3 10">2.4.1.25</ecNumber>
    </recommendedName>
    <alternativeName>
        <fullName evidence="8 10">Amylomaltase</fullName>
    </alternativeName>
    <alternativeName>
        <fullName evidence="9 10">Disproportionating enzyme</fullName>
    </alternativeName>
</protein>
<dbReference type="GO" id="GO:0005975">
    <property type="term" value="P:carbohydrate metabolic process"/>
    <property type="evidence" value="ECO:0007669"/>
    <property type="project" value="InterPro"/>
</dbReference>
<dbReference type="PANTHER" id="PTHR32438:SF5">
    <property type="entry name" value="4-ALPHA-GLUCANOTRANSFERASE DPE1, CHLOROPLASTIC_AMYLOPLASTIC"/>
    <property type="match status" value="1"/>
</dbReference>
<dbReference type="InterPro" id="IPR003385">
    <property type="entry name" value="Glyco_hydro_77"/>
</dbReference>
<accession>A0A419W538</accession>
<evidence type="ECO:0000256" key="9">
    <source>
        <dbReference type="ARBA" id="ARBA00031501"/>
    </source>
</evidence>
<sequence length="501" mass="58310">MKELERSSGVLLHLSSLPNKYGVGTLGKDAYEFVDFLAETKQRLWQILPIGPTGYGNSPYQSYSVFAGNLLFISLERLTDEGLLAEEDLLGFPELSEKKVEYDTVVVEKTALLRKAYEAFSENFDDWKEDYYTFLGEHSWWLTDYALFRALKNNDEDLCWNEWDDELRKRQSHAVDVALLESDGEVNFHRFVQFIFFRQWFQLKNYANSKGILIFGDLPLYVSLDSSDVWGNQDIFMLNDKGEMTHVGGVPPDYFSETGQYWGCPIFNWDRLAERQYDWWAARIHFNLRMFDLVRIDHFRGLESFWSIPASEENAINGEWWPAKGFEMLSLLKSQLGYLPVIAEDLGIITPEVEALRDAFELPGMKVLQFAYASDATNVNLPHNYGQNFAVYTGTHDNDTTLGWLKTATKEERKNLKSYFTAGWNILHRSLLETAWASVAKIAIVPMQDLLELDGKHRMNTPGTVKNNWEWRMEWRMLKKTHKDFLVDLTEKYNRVVKLDE</sequence>